<dbReference type="InterPro" id="IPR051432">
    <property type="entry name" value="KCNMA1_auxiliary"/>
</dbReference>
<keyword evidence="11" id="KW-1015">Disulfide bond</keyword>
<dbReference type="AlphaFoldDB" id="A0A6P4YHJ2"/>
<dbReference type="InterPro" id="IPR032675">
    <property type="entry name" value="LRR_dom_sf"/>
</dbReference>
<evidence type="ECO:0000256" key="1">
    <source>
        <dbReference type="ARBA" id="ARBA00004162"/>
    </source>
</evidence>
<evidence type="ECO:0000256" key="9">
    <source>
        <dbReference type="ARBA" id="ARBA00023065"/>
    </source>
</evidence>
<dbReference type="RefSeq" id="XP_019621394.1">
    <property type="nucleotide sequence ID" value="XM_019765835.1"/>
</dbReference>
<dbReference type="PANTHER" id="PTHR46473">
    <property type="entry name" value="GH08155P"/>
    <property type="match status" value="1"/>
</dbReference>
<evidence type="ECO:0000256" key="13">
    <source>
        <dbReference type="SAM" id="MobiDB-lite"/>
    </source>
</evidence>
<dbReference type="Proteomes" id="UP000515135">
    <property type="component" value="Unplaced"/>
</dbReference>
<protein>
    <submittedName>
        <fullName evidence="17">Uncharacterized protein LOC109467785</fullName>
    </submittedName>
</protein>
<evidence type="ECO:0000256" key="11">
    <source>
        <dbReference type="ARBA" id="ARBA00023157"/>
    </source>
</evidence>
<keyword evidence="4" id="KW-0433">Leucine-rich repeat</keyword>
<evidence type="ECO:0000256" key="5">
    <source>
        <dbReference type="ARBA" id="ARBA00022692"/>
    </source>
</evidence>
<keyword evidence="12" id="KW-0407">Ion channel</keyword>
<keyword evidence="10 14" id="KW-0472">Membrane</keyword>
<dbReference type="InterPro" id="IPR003591">
    <property type="entry name" value="Leu-rich_rpt_typical-subtyp"/>
</dbReference>
<accession>A0A6P4YHJ2</accession>
<evidence type="ECO:0000256" key="10">
    <source>
        <dbReference type="ARBA" id="ARBA00023136"/>
    </source>
</evidence>
<dbReference type="KEGG" id="bbel:109467785"/>
<keyword evidence="7" id="KW-0677">Repeat</keyword>
<keyword evidence="2" id="KW-0813">Transport</keyword>
<dbReference type="GO" id="GO:0034220">
    <property type="term" value="P:monoatomic ion transmembrane transport"/>
    <property type="evidence" value="ECO:0007669"/>
    <property type="project" value="UniProtKB-KW"/>
</dbReference>
<feature type="transmembrane region" description="Helical" evidence="14">
    <location>
        <begin position="544"/>
        <end position="566"/>
    </location>
</feature>
<keyword evidence="8 14" id="KW-1133">Transmembrane helix</keyword>
<dbReference type="GeneID" id="109467785"/>
<dbReference type="SMART" id="SM00369">
    <property type="entry name" value="LRR_TYP"/>
    <property type="match status" value="5"/>
</dbReference>
<dbReference type="OrthoDB" id="1055097at2759"/>
<feature type="compositionally biased region" description="Polar residues" evidence="13">
    <location>
        <begin position="472"/>
        <end position="481"/>
    </location>
</feature>
<evidence type="ECO:0000256" key="6">
    <source>
        <dbReference type="ARBA" id="ARBA00022729"/>
    </source>
</evidence>
<evidence type="ECO:0000256" key="14">
    <source>
        <dbReference type="SAM" id="Phobius"/>
    </source>
</evidence>
<dbReference type="GO" id="GO:0005886">
    <property type="term" value="C:plasma membrane"/>
    <property type="evidence" value="ECO:0007669"/>
    <property type="project" value="UniProtKB-SubCell"/>
</dbReference>
<dbReference type="PANTHER" id="PTHR46473:SF10">
    <property type="entry name" value="LD45603P-RELATED"/>
    <property type="match status" value="1"/>
</dbReference>
<evidence type="ECO:0000313" key="17">
    <source>
        <dbReference type="RefSeq" id="XP_019621394.1"/>
    </source>
</evidence>
<evidence type="ECO:0000256" key="8">
    <source>
        <dbReference type="ARBA" id="ARBA00022989"/>
    </source>
</evidence>
<keyword evidence="3" id="KW-1003">Cell membrane</keyword>
<dbReference type="Gene3D" id="3.80.10.10">
    <property type="entry name" value="Ribonuclease Inhibitor"/>
    <property type="match status" value="1"/>
</dbReference>
<dbReference type="InterPro" id="IPR001611">
    <property type="entry name" value="Leu-rich_rpt"/>
</dbReference>
<keyword evidence="9" id="KW-0406">Ion transport</keyword>
<name>A0A6P4YHJ2_BRABE</name>
<feature type="chain" id="PRO_5028358068" evidence="15">
    <location>
        <begin position="24"/>
        <end position="687"/>
    </location>
</feature>
<feature type="signal peptide" evidence="15">
    <location>
        <begin position="1"/>
        <end position="23"/>
    </location>
</feature>
<organism evidence="16 17">
    <name type="scientific">Branchiostoma belcheri</name>
    <name type="common">Amphioxus</name>
    <dbReference type="NCBI Taxonomy" id="7741"/>
    <lineage>
        <taxon>Eukaryota</taxon>
        <taxon>Metazoa</taxon>
        <taxon>Chordata</taxon>
        <taxon>Cephalochordata</taxon>
        <taxon>Leptocardii</taxon>
        <taxon>Amphioxiformes</taxon>
        <taxon>Branchiostomatidae</taxon>
        <taxon>Branchiostoma</taxon>
    </lineage>
</organism>
<evidence type="ECO:0000256" key="15">
    <source>
        <dbReference type="SAM" id="SignalP"/>
    </source>
</evidence>
<feature type="region of interest" description="Disordered" evidence="13">
    <location>
        <begin position="470"/>
        <end position="494"/>
    </location>
</feature>
<evidence type="ECO:0000313" key="16">
    <source>
        <dbReference type="Proteomes" id="UP000515135"/>
    </source>
</evidence>
<dbReference type="SUPFAM" id="SSF52058">
    <property type="entry name" value="L domain-like"/>
    <property type="match status" value="1"/>
</dbReference>
<keyword evidence="6 15" id="KW-0732">Signal</keyword>
<evidence type="ECO:0000256" key="3">
    <source>
        <dbReference type="ARBA" id="ARBA00022475"/>
    </source>
</evidence>
<evidence type="ECO:0000256" key="12">
    <source>
        <dbReference type="ARBA" id="ARBA00023303"/>
    </source>
</evidence>
<evidence type="ECO:0000256" key="4">
    <source>
        <dbReference type="ARBA" id="ARBA00022614"/>
    </source>
</evidence>
<evidence type="ECO:0000256" key="2">
    <source>
        <dbReference type="ARBA" id="ARBA00022448"/>
    </source>
</evidence>
<gene>
    <name evidence="17" type="primary">LOC109467785</name>
</gene>
<sequence length="687" mass="76517">MMNSKQTGCWLLVIGSVLGSVTATDVRSFSPNWCMLRPWHMCVRDDIKVRDTFYHNMTCICTSCFLNPRDMGCAPLYSLAPFPAAQWVALRGVPVGNLSSQTLGPIERSSLTVLVLIDAGINMIENKLFARFPHLRSVHLDHNTLSQLKRASFSGMNTSHPSLTYLSFSHNCIVELEPGCFEDVSRLTMLDLSHNLLSEVASEWFRGLSFLHTLILSRNKIEIVSATAFDSLHDLRVLNVSHNPLTCLSERTLSGLSLQTFSAGGGRVISWEQDDEMNWSLTVDKINFPWRIQRVRLRIDNFGFCLIYTTATRDFQLRWARVDSLYSDFFNGQEPDCSIHAFGPINIRPPFVVATALKKPENKNGRLANLCPEAWTRHDGMALVLEGNVGLQLVGMRKTEISETSGSDGHGIALVSSYKRNPDFVMEYETEPSVTNISCFVFFRGEAGPGTLPPSFFQAAGAGPYSECPDSKFSTDIPNKESNTTSTDSTSQTADYATGYLENSTEDTRFELTTMIVQDPYRTLIPLLQSSVTMPIAKEAASPYLVLILISLPGLVILTLILVMAYRRRRTRNAAQNVPVVPALVHSCRQPVTQLIGNSMYTTSNQTLAQPSALVHSCRQPVTQLISNSMYTTSNQTLAQPSGGTDLTKQSTDCRSSILSTHTYYEIKDEDVYTHTEMPLQMYQVLL</sequence>
<comment type="subcellular location">
    <subcellularLocation>
        <location evidence="1">Cell membrane</location>
        <topology evidence="1">Single-pass membrane protein</topology>
    </subcellularLocation>
</comment>
<keyword evidence="16" id="KW-1185">Reference proteome</keyword>
<evidence type="ECO:0000256" key="7">
    <source>
        <dbReference type="ARBA" id="ARBA00022737"/>
    </source>
</evidence>
<reference evidence="17" key="1">
    <citation type="submission" date="2025-08" db="UniProtKB">
        <authorList>
            <consortium name="RefSeq"/>
        </authorList>
    </citation>
    <scope>IDENTIFICATION</scope>
    <source>
        <tissue evidence="17">Gonad</tissue>
    </source>
</reference>
<feature type="compositionally biased region" description="Low complexity" evidence="13">
    <location>
        <begin position="482"/>
        <end position="493"/>
    </location>
</feature>
<proteinExistence type="predicted"/>
<keyword evidence="5 14" id="KW-0812">Transmembrane</keyword>
<dbReference type="Pfam" id="PF13855">
    <property type="entry name" value="LRR_8"/>
    <property type="match status" value="1"/>
</dbReference>